<dbReference type="PANTHER" id="PTHR33279">
    <property type="entry name" value="SULFUR CARRIER PROTEIN YEDF-RELATED"/>
    <property type="match status" value="1"/>
</dbReference>
<dbReference type="STRING" id="282676.B6F84_13105"/>
<dbReference type="AlphaFoldDB" id="A0A1W6K2X2"/>
<reference evidence="3 4" key="1">
    <citation type="submission" date="2017-03" db="EMBL/GenBank/DDBJ databases">
        <title>Sulfur activation and transportation mechanism of thermophilic Archaea Acidianus manzaensis YN-25.</title>
        <authorList>
            <person name="Ma Y."/>
            <person name="Yang Y."/>
            <person name="Xia J."/>
        </authorList>
    </citation>
    <scope>NUCLEOTIDE SEQUENCE [LARGE SCALE GENOMIC DNA]</scope>
    <source>
        <strain evidence="3 4">YN-25</strain>
    </source>
</reference>
<dbReference type="KEGG" id="aman:B6F84_13105"/>
<sequence length="228" mass="26104">MTDYDSNTGNNEKTLDLRGESCPVPEMTASKELQKINKGKLIILTDHAPAIEVTLPSLCKSLGLNYEIKNKGDYVEFIIYKESTESKEEEDSISFSKSITIDSENDIVDKLTDPHFLMSFVPQIKAIEQIQPGNFILHIKWILNFETPLYLNYQKTPRGGLIYYTAYEKLPMMRIRFGWKIIINKTVKENIIDITEWYSGPFKSFASTAIKKHLSKAEEILPTILAKT</sequence>
<accession>A0A1W6K2X2</accession>
<dbReference type="EMBL" id="CP020477">
    <property type="protein sequence ID" value="ARM76866.1"/>
    <property type="molecule type" value="Genomic_DNA"/>
</dbReference>
<proteinExistence type="predicted"/>
<dbReference type="RefSeq" id="WP_148692660.1">
    <property type="nucleotide sequence ID" value="NZ_CP020477.1"/>
</dbReference>
<dbReference type="OrthoDB" id="36347at2157"/>
<protein>
    <submittedName>
        <fullName evidence="3">Oxidoreductase</fullName>
    </submittedName>
</protein>
<dbReference type="Pfam" id="PF01206">
    <property type="entry name" value="TusA"/>
    <property type="match status" value="1"/>
</dbReference>
<feature type="domain" description="UPF0033" evidence="2">
    <location>
        <begin position="15"/>
        <end position="39"/>
    </location>
</feature>
<feature type="compositionally biased region" description="Polar residues" evidence="1">
    <location>
        <begin position="1"/>
        <end position="12"/>
    </location>
</feature>
<organism evidence="3 4">
    <name type="scientific">Acidianus manzaensis</name>
    <dbReference type="NCBI Taxonomy" id="282676"/>
    <lineage>
        <taxon>Archaea</taxon>
        <taxon>Thermoproteota</taxon>
        <taxon>Thermoprotei</taxon>
        <taxon>Sulfolobales</taxon>
        <taxon>Sulfolobaceae</taxon>
        <taxon>Acidianus</taxon>
    </lineage>
</organism>
<dbReference type="Proteomes" id="UP000193404">
    <property type="component" value="Chromosome"/>
</dbReference>
<dbReference type="InterPro" id="IPR036868">
    <property type="entry name" value="TusA-like_sf"/>
</dbReference>
<dbReference type="PROSITE" id="PS01148">
    <property type="entry name" value="UPF0033"/>
    <property type="match status" value="1"/>
</dbReference>
<dbReference type="GeneID" id="41591877"/>
<evidence type="ECO:0000313" key="3">
    <source>
        <dbReference type="EMBL" id="ARM76866.1"/>
    </source>
</evidence>
<dbReference type="Gene3D" id="3.30.110.40">
    <property type="entry name" value="TusA-like domain"/>
    <property type="match status" value="1"/>
</dbReference>
<dbReference type="PANTHER" id="PTHR33279:SF18">
    <property type="entry name" value="SULFUR CARRIER PROTEIN MJ0990-RELATED"/>
    <property type="match status" value="1"/>
</dbReference>
<dbReference type="SUPFAM" id="SSF64307">
    <property type="entry name" value="SirA-like"/>
    <property type="match status" value="1"/>
</dbReference>
<dbReference type="CDD" id="cd00291">
    <property type="entry name" value="SirA_YedF_YeeD"/>
    <property type="match status" value="1"/>
</dbReference>
<evidence type="ECO:0000256" key="1">
    <source>
        <dbReference type="SAM" id="MobiDB-lite"/>
    </source>
</evidence>
<evidence type="ECO:0000259" key="2">
    <source>
        <dbReference type="PROSITE" id="PS01148"/>
    </source>
</evidence>
<dbReference type="InterPro" id="IPR001455">
    <property type="entry name" value="TusA-like"/>
</dbReference>
<keyword evidence="4" id="KW-1185">Reference proteome</keyword>
<name>A0A1W6K2X2_9CREN</name>
<evidence type="ECO:0000313" key="4">
    <source>
        <dbReference type="Proteomes" id="UP000193404"/>
    </source>
</evidence>
<feature type="region of interest" description="Disordered" evidence="1">
    <location>
        <begin position="1"/>
        <end position="22"/>
    </location>
</feature>
<gene>
    <name evidence="3" type="ORF">B6F84_13105</name>
</gene>